<protein>
    <recommendedName>
        <fullName evidence="3">DUF218 domain-containing protein</fullName>
    </recommendedName>
</protein>
<organism evidence="1 2">
    <name type="scientific">Demequina mangrovi</name>
    <dbReference type="NCBI Taxonomy" id="1043493"/>
    <lineage>
        <taxon>Bacteria</taxon>
        <taxon>Bacillati</taxon>
        <taxon>Actinomycetota</taxon>
        <taxon>Actinomycetes</taxon>
        <taxon>Micrococcales</taxon>
        <taxon>Demequinaceae</taxon>
        <taxon>Demequina</taxon>
    </lineage>
</organism>
<dbReference type="EMBL" id="FNZI01000003">
    <property type="protein sequence ID" value="SEJ41169.1"/>
    <property type="molecule type" value="Genomic_DNA"/>
</dbReference>
<dbReference type="AlphaFoldDB" id="A0A1H6YIQ3"/>
<dbReference type="Proteomes" id="UP000183315">
    <property type="component" value="Unassembled WGS sequence"/>
</dbReference>
<evidence type="ECO:0000313" key="1">
    <source>
        <dbReference type="EMBL" id="SEJ41169.1"/>
    </source>
</evidence>
<reference evidence="2" key="1">
    <citation type="submission" date="2016-10" db="EMBL/GenBank/DDBJ databases">
        <authorList>
            <person name="Varghese N."/>
        </authorList>
    </citation>
    <scope>NUCLEOTIDE SEQUENCE [LARGE SCALE GENOMIC DNA]</scope>
    <source>
        <strain evidence="2">DSM 24868</strain>
    </source>
</reference>
<accession>A0A1H6YIQ3</accession>
<proteinExistence type="predicted"/>
<evidence type="ECO:0000313" key="2">
    <source>
        <dbReference type="Proteomes" id="UP000183315"/>
    </source>
</evidence>
<dbReference type="STRING" id="1043493.SAMN05421637_1764"/>
<evidence type="ECO:0008006" key="3">
    <source>
        <dbReference type="Google" id="ProtNLM"/>
    </source>
</evidence>
<keyword evidence="2" id="KW-1185">Reference proteome</keyword>
<dbReference type="RefSeq" id="WP_042213537.1">
    <property type="nucleotide sequence ID" value="NZ_BBLU01000004.1"/>
</dbReference>
<gene>
    <name evidence="1" type="ORF">SAMN05421637_1764</name>
</gene>
<name>A0A1H6YIQ3_9MICO</name>
<sequence>MRIVIALLAFGLVFAVVGWPFFVAPAHDEPRAVDAVYVIGPPTDARMALAETMVADGLADTVVVSLSDSAEEREVLPEASRVCDEPQDYAVLCSQPEPFTTRGEARWMRDLVAAEGWESVAVITVTPHLTRTRVIMERCWNGDIVYIDSQETLMPWEWAHHYLYQSAAFVKVALEDGC</sequence>
<dbReference type="eggNOG" id="COG1434">
    <property type="taxonomic scope" value="Bacteria"/>
</dbReference>